<accession>A0A6P3XTG4</accession>
<evidence type="ECO:0000313" key="7">
    <source>
        <dbReference type="Proteomes" id="UP000515204"/>
    </source>
</evidence>
<dbReference type="RefSeq" id="XP_014481746.1">
    <property type="nucleotide sequence ID" value="XM_014626260.1"/>
</dbReference>
<dbReference type="OrthoDB" id="7538558at2759"/>
<dbReference type="InterPro" id="IPR013604">
    <property type="entry name" value="7TM_chemorcpt"/>
</dbReference>
<keyword evidence="3 6" id="KW-0812">Transmembrane</keyword>
<dbReference type="AlphaFoldDB" id="A0A6P3XTG4"/>
<dbReference type="KEGG" id="dqu:106748064"/>
<sequence length="102" mass="12077">MWSCICTMKLYFVNYVCERVSIKANKVNETIHQLTGIFRYADIREEIHQFILQAIHRPLKFTGLGLFCFGSKLLWKFCAMISTLLLLMLQWSPELQKYNDSH</sequence>
<keyword evidence="7" id="KW-1185">Reference proteome</keyword>
<evidence type="ECO:0000256" key="3">
    <source>
        <dbReference type="ARBA" id="ARBA00022692"/>
    </source>
</evidence>
<protein>
    <submittedName>
        <fullName evidence="8">Uncharacterized protein LOC106748064</fullName>
    </submittedName>
</protein>
<evidence type="ECO:0000256" key="1">
    <source>
        <dbReference type="ARBA" id="ARBA00004651"/>
    </source>
</evidence>
<keyword evidence="4 6" id="KW-1133">Transmembrane helix</keyword>
<evidence type="ECO:0000313" key="8">
    <source>
        <dbReference type="RefSeq" id="XP_014481746.1"/>
    </source>
</evidence>
<keyword evidence="2" id="KW-1003">Cell membrane</keyword>
<dbReference type="GO" id="GO:0005886">
    <property type="term" value="C:plasma membrane"/>
    <property type="evidence" value="ECO:0007669"/>
    <property type="project" value="UniProtKB-SubCell"/>
</dbReference>
<comment type="subcellular location">
    <subcellularLocation>
        <location evidence="1">Cell membrane</location>
        <topology evidence="1">Multi-pass membrane protein</topology>
    </subcellularLocation>
</comment>
<dbReference type="Proteomes" id="UP000515204">
    <property type="component" value="Unplaced"/>
</dbReference>
<evidence type="ECO:0000256" key="4">
    <source>
        <dbReference type="ARBA" id="ARBA00022989"/>
    </source>
</evidence>
<name>A0A6P3XTG4_DINQU</name>
<dbReference type="Pfam" id="PF08395">
    <property type="entry name" value="7tm_7"/>
    <property type="match status" value="1"/>
</dbReference>
<dbReference type="GeneID" id="106748064"/>
<evidence type="ECO:0000256" key="2">
    <source>
        <dbReference type="ARBA" id="ARBA00022475"/>
    </source>
</evidence>
<reference evidence="8" key="1">
    <citation type="submission" date="2025-08" db="UniProtKB">
        <authorList>
            <consortium name="RefSeq"/>
        </authorList>
    </citation>
    <scope>IDENTIFICATION</scope>
</reference>
<dbReference type="GO" id="GO:0050909">
    <property type="term" value="P:sensory perception of taste"/>
    <property type="evidence" value="ECO:0007669"/>
    <property type="project" value="InterPro"/>
</dbReference>
<proteinExistence type="predicted"/>
<feature type="transmembrane region" description="Helical" evidence="6">
    <location>
        <begin position="73"/>
        <end position="92"/>
    </location>
</feature>
<gene>
    <name evidence="8" type="primary">LOC106748064</name>
</gene>
<evidence type="ECO:0000256" key="5">
    <source>
        <dbReference type="ARBA" id="ARBA00023136"/>
    </source>
</evidence>
<keyword evidence="5 6" id="KW-0472">Membrane</keyword>
<evidence type="ECO:0000256" key="6">
    <source>
        <dbReference type="SAM" id="Phobius"/>
    </source>
</evidence>
<organism evidence="7 8">
    <name type="scientific">Dinoponera quadriceps</name>
    <name type="common">South American ant</name>
    <dbReference type="NCBI Taxonomy" id="609295"/>
    <lineage>
        <taxon>Eukaryota</taxon>
        <taxon>Metazoa</taxon>
        <taxon>Ecdysozoa</taxon>
        <taxon>Arthropoda</taxon>
        <taxon>Hexapoda</taxon>
        <taxon>Insecta</taxon>
        <taxon>Pterygota</taxon>
        <taxon>Neoptera</taxon>
        <taxon>Endopterygota</taxon>
        <taxon>Hymenoptera</taxon>
        <taxon>Apocrita</taxon>
        <taxon>Aculeata</taxon>
        <taxon>Formicoidea</taxon>
        <taxon>Formicidae</taxon>
        <taxon>Ponerinae</taxon>
        <taxon>Ponerini</taxon>
        <taxon>Dinoponera</taxon>
    </lineage>
</organism>